<evidence type="ECO:0000256" key="5">
    <source>
        <dbReference type="ARBA" id="ARBA00022692"/>
    </source>
</evidence>
<evidence type="ECO:0000256" key="2">
    <source>
        <dbReference type="ARBA" id="ARBA00004567"/>
    </source>
</evidence>
<gene>
    <name evidence="15" type="ORF">B0H63DRAFT_559192</name>
</gene>
<keyword evidence="12" id="KW-0539">Nucleus</keyword>
<feature type="transmembrane region" description="Helical" evidence="14">
    <location>
        <begin position="249"/>
        <end position="273"/>
    </location>
</feature>
<feature type="compositionally biased region" description="Pro residues" evidence="13">
    <location>
        <begin position="372"/>
        <end position="383"/>
    </location>
</feature>
<evidence type="ECO:0000256" key="9">
    <source>
        <dbReference type="ARBA" id="ARBA00023010"/>
    </source>
</evidence>
<dbReference type="GO" id="GO:0031965">
    <property type="term" value="C:nuclear membrane"/>
    <property type="evidence" value="ECO:0007669"/>
    <property type="project" value="UniProtKB-SubCell"/>
</dbReference>
<accession>A0AAE0NU12</accession>
<evidence type="ECO:0000313" key="16">
    <source>
        <dbReference type="Proteomes" id="UP001285441"/>
    </source>
</evidence>
<dbReference type="PANTHER" id="PTHR13269:SF6">
    <property type="entry name" value="NUCLEOPORIN NDC1"/>
    <property type="match status" value="1"/>
</dbReference>
<evidence type="ECO:0000256" key="14">
    <source>
        <dbReference type="SAM" id="Phobius"/>
    </source>
</evidence>
<keyword evidence="16" id="KW-1185">Reference proteome</keyword>
<dbReference type="GO" id="GO:0005816">
    <property type="term" value="C:spindle pole body"/>
    <property type="evidence" value="ECO:0007669"/>
    <property type="project" value="TreeGrafter"/>
</dbReference>
<comment type="caution">
    <text evidence="15">The sequence shown here is derived from an EMBL/GenBank/DDBJ whole genome shotgun (WGS) entry which is preliminary data.</text>
</comment>
<evidence type="ECO:0000256" key="7">
    <source>
        <dbReference type="ARBA" id="ARBA00022927"/>
    </source>
</evidence>
<keyword evidence="11 14" id="KW-0472">Membrane</keyword>
<proteinExistence type="inferred from homology"/>
<evidence type="ECO:0000256" key="8">
    <source>
        <dbReference type="ARBA" id="ARBA00022989"/>
    </source>
</evidence>
<evidence type="ECO:0000256" key="4">
    <source>
        <dbReference type="ARBA" id="ARBA00022448"/>
    </source>
</evidence>
<feature type="transmembrane region" description="Helical" evidence="14">
    <location>
        <begin position="207"/>
        <end position="229"/>
    </location>
</feature>
<feature type="transmembrane region" description="Helical" evidence="14">
    <location>
        <begin position="29"/>
        <end position="52"/>
    </location>
</feature>
<dbReference type="GO" id="GO:0070631">
    <property type="term" value="P:spindle pole body localization"/>
    <property type="evidence" value="ECO:0007669"/>
    <property type="project" value="TreeGrafter"/>
</dbReference>
<dbReference type="GO" id="GO:0106166">
    <property type="term" value="F:spindle pole body-nuclear membrane anchor activity"/>
    <property type="evidence" value="ECO:0007669"/>
    <property type="project" value="TreeGrafter"/>
</dbReference>
<sequence length="611" mass="68473">MAGAIVRRSPYKDFLQPALHRRFSTTASILLGVAYLQAILLAGWNSWLWVWFPIGPTGIRALFLGACSIAIIILRIGYYHVGVRTSQSGFQTFYNYALTMATGWTILVYVASAFLFSQVYLWSLPETAQLEWFTYFQPGRPRLNEKAVFFTIHFVLLGLFQAATHLYEDVDRLSLGVARGQTGASSQANKFVDLLPAMLISTINKSFFAIMLSTIVYPLFLRAWVWYGLMTLLRPFITLPKTNMVPSAWPYSFGNIIRCWVASLMLIAVWNIANNAFSAFLVTKPLKNNKPLTSESKDPNGSLLNGLKSKKLSIRCFAMWELSYIAQDFEERRKAIYEDIDRKDGPMWSQVYAICLDLLKDMEMRVDFYGKAPPPVAPPPEPVQPKRRTTQPPKEDEDIFQTLPQKKTFRAEVEKAVTHVTVSPGQGSQLSPLAKKTVASAKIGLLNAQKGVTGTSDPQTLFTTVALKVVSSAVGWPFRHEYRRQLTSVVLGEPYGEPSLYINAITALGLLAVNSLNEDKYGNVQRDVAAIIRTLTTITKKLQDFTNDLPTHWTDVEAKRQCPEVEIILEALRTALTELVTAFGPFARDLRLSLADMRLAREAATPPPPNP</sequence>
<reference evidence="15" key="1">
    <citation type="journal article" date="2023" name="Mol. Phylogenet. Evol.">
        <title>Genome-scale phylogeny and comparative genomics of the fungal order Sordariales.</title>
        <authorList>
            <person name="Hensen N."/>
            <person name="Bonometti L."/>
            <person name="Westerberg I."/>
            <person name="Brannstrom I.O."/>
            <person name="Guillou S."/>
            <person name="Cros-Aarteil S."/>
            <person name="Calhoun S."/>
            <person name="Haridas S."/>
            <person name="Kuo A."/>
            <person name="Mondo S."/>
            <person name="Pangilinan J."/>
            <person name="Riley R."/>
            <person name="LaButti K."/>
            <person name="Andreopoulos B."/>
            <person name="Lipzen A."/>
            <person name="Chen C."/>
            <person name="Yan M."/>
            <person name="Daum C."/>
            <person name="Ng V."/>
            <person name="Clum A."/>
            <person name="Steindorff A."/>
            <person name="Ohm R.A."/>
            <person name="Martin F."/>
            <person name="Silar P."/>
            <person name="Natvig D.O."/>
            <person name="Lalanne C."/>
            <person name="Gautier V."/>
            <person name="Ament-Velasquez S.L."/>
            <person name="Kruys A."/>
            <person name="Hutchinson M.I."/>
            <person name="Powell A.J."/>
            <person name="Barry K."/>
            <person name="Miller A.N."/>
            <person name="Grigoriev I.V."/>
            <person name="Debuchy R."/>
            <person name="Gladieux P."/>
            <person name="Hiltunen Thoren M."/>
            <person name="Johannesson H."/>
        </authorList>
    </citation>
    <scope>NUCLEOTIDE SEQUENCE</scope>
    <source>
        <strain evidence="15">CBS 232.78</strain>
    </source>
</reference>
<keyword evidence="8 14" id="KW-1133">Transmembrane helix</keyword>
<feature type="transmembrane region" description="Helical" evidence="14">
    <location>
        <begin position="93"/>
        <end position="116"/>
    </location>
</feature>
<dbReference type="AlphaFoldDB" id="A0AAE0NU12"/>
<keyword evidence="9" id="KW-0811">Translocation</keyword>
<keyword evidence="5 14" id="KW-0812">Transmembrane</keyword>
<comment type="subcellular location">
    <subcellularLocation>
        <location evidence="1">Nucleus membrane</location>
        <topology evidence="1">Multi-pass membrane protein</topology>
    </subcellularLocation>
    <subcellularLocation>
        <location evidence="2">Nucleus</location>
        <location evidence="2">Nuclear pore complex</location>
    </subcellularLocation>
</comment>
<protein>
    <submittedName>
        <fullName evidence="15">Nucleoporin protein Ndc1-Nup</fullName>
    </submittedName>
</protein>
<keyword evidence="4" id="KW-0813">Transport</keyword>
<comment type="similarity">
    <text evidence="3">Belongs to the NDC1 family.</text>
</comment>
<dbReference type="GO" id="GO:0070762">
    <property type="term" value="C:nuclear pore transmembrane ring"/>
    <property type="evidence" value="ECO:0007669"/>
    <property type="project" value="TreeGrafter"/>
</dbReference>
<feature type="transmembrane region" description="Helical" evidence="14">
    <location>
        <begin position="58"/>
        <end position="81"/>
    </location>
</feature>
<reference evidence="15" key="2">
    <citation type="submission" date="2023-06" db="EMBL/GenBank/DDBJ databases">
        <authorList>
            <consortium name="Lawrence Berkeley National Laboratory"/>
            <person name="Haridas S."/>
            <person name="Hensen N."/>
            <person name="Bonometti L."/>
            <person name="Westerberg I."/>
            <person name="Brannstrom I.O."/>
            <person name="Guillou S."/>
            <person name="Cros-Aarteil S."/>
            <person name="Calhoun S."/>
            <person name="Kuo A."/>
            <person name="Mondo S."/>
            <person name="Pangilinan J."/>
            <person name="Riley R."/>
            <person name="LaButti K."/>
            <person name="Andreopoulos B."/>
            <person name="Lipzen A."/>
            <person name="Chen C."/>
            <person name="Yanf M."/>
            <person name="Daum C."/>
            <person name="Ng V."/>
            <person name="Clum A."/>
            <person name="Steindorff A."/>
            <person name="Ohm R."/>
            <person name="Martin F."/>
            <person name="Silar P."/>
            <person name="Natvig D."/>
            <person name="Lalanne C."/>
            <person name="Gautier V."/>
            <person name="Ament-velasquez S.L."/>
            <person name="Kruys A."/>
            <person name="Hutchinson M.I."/>
            <person name="Powell A.J."/>
            <person name="Barry K."/>
            <person name="Miller A.N."/>
            <person name="Grigoriev I.V."/>
            <person name="Debuchy R."/>
            <person name="Gladieux P."/>
            <person name="Thoren M.H."/>
            <person name="Johannesson H."/>
        </authorList>
    </citation>
    <scope>NUCLEOTIDE SEQUENCE</scope>
    <source>
        <strain evidence="15">CBS 232.78</strain>
    </source>
</reference>
<evidence type="ECO:0000256" key="13">
    <source>
        <dbReference type="SAM" id="MobiDB-lite"/>
    </source>
</evidence>
<keyword evidence="7" id="KW-0653">Protein transport</keyword>
<evidence type="ECO:0000256" key="11">
    <source>
        <dbReference type="ARBA" id="ARBA00023136"/>
    </source>
</evidence>
<feature type="region of interest" description="Disordered" evidence="13">
    <location>
        <begin position="370"/>
        <end position="397"/>
    </location>
</feature>
<dbReference type="GO" id="GO:0015031">
    <property type="term" value="P:protein transport"/>
    <property type="evidence" value="ECO:0007669"/>
    <property type="project" value="UniProtKB-KW"/>
</dbReference>
<evidence type="ECO:0000256" key="12">
    <source>
        <dbReference type="ARBA" id="ARBA00023242"/>
    </source>
</evidence>
<name>A0AAE0NU12_9PEZI</name>
<evidence type="ECO:0000256" key="6">
    <source>
        <dbReference type="ARBA" id="ARBA00022816"/>
    </source>
</evidence>
<dbReference type="EMBL" id="JAULSW010000003">
    <property type="protein sequence ID" value="KAK3387722.1"/>
    <property type="molecule type" value="Genomic_DNA"/>
</dbReference>
<keyword evidence="10" id="KW-0906">Nuclear pore complex</keyword>
<organism evidence="15 16">
    <name type="scientific">Podospora didyma</name>
    <dbReference type="NCBI Taxonomy" id="330526"/>
    <lineage>
        <taxon>Eukaryota</taxon>
        <taxon>Fungi</taxon>
        <taxon>Dikarya</taxon>
        <taxon>Ascomycota</taxon>
        <taxon>Pezizomycotina</taxon>
        <taxon>Sordariomycetes</taxon>
        <taxon>Sordariomycetidae</taxon>
        <taxon>Sordariales</taxon>
        <taxon>Podosporaceae</taxon>
        <taxon>Podospora</taxon>
    </lineage>
</organism>
<evidence type="ECO:0000313" key="15">
    <source>
        <dbReference type="EMBL" id="KAK3387722.1"/>
    </source>
</evidence>
<evidence type="ECO:0000256" key="1">
    <source>
        <dbReference type="ARBA" id="ARBA00004232"/>
    </source>
</evidence>
<dbReference type="GO" id="GO:0006999">
    <property type="term" value="P:nuclear pore organization"/>
    <property type="evidence" value="ECO:0007669"/>
    <property type="project" value="TreeGrafter"/>
</dbReference>
<dbReference type="PANTHER" id="PTHR13269">
    <property type="entry name" value="NUCLEOPORIN NDC1"/>
    <property type="match status" value="1"/>
</dbReference>
<dbReference type="InterPro" id="IPR019049">
    <property type="entry name" value="Nucleoporin_prot_Ndc1/Nup"/>
</dbReference>
<dbReference type="Pfam" id="PF09531">
    <property type="entry name" value="Ndc1_Nup"/>
    <property type="match status" value="1"/>
</dbReference>
<dbReference type="GO" id="GO:0051028">
    <property type="term" value="P:mRNA transport"/>
    <property type="evidence" value="ECO:0007669"/>
    <property type="project" value="UniProtKB-KW"/>
</dbReference>
<evidence type="ECO:0000256" key="3">
    <source>
        <dbReference type="ARBA" id="ARBA00005760"/>
    </source>
</evidence>
<dbReference type="Proteomes" id="UP001285441">
    <property type="component" value="Unassembled WGS sequence"/>
</dbReference>
<evidence type="ECO:0000256" key="10">
    <source>
        <dbReference type="ARBA" id="ARBA00023132"/>
    </source>
</evidence>
<keyword evidence="6" id="KW-0509">mRNA transport</keyword>